<evidence type="ECO:0008006" key="3">
    <source>
        <dbReference type="Google" id="ProtNLM"/>
    </source>
</evidence>
<sequence length="151" mass="16540">MTELRNQTRKRADIVRAFVVDTAKLYVDCHNLVASSGTGGIVPETETLFRMAAIGIRDPSATWNGGDVTESDRPEYFQALGDFATKQARFLASVENVVSHLSSPTMPASAGWAAMLVRVRVFRELWAYLSNQDNRLSAICDASQASTQPAE</sequence>
<proteinExistence type="predicted"/>
<name>A0ABX5Y1W9_9BACT</name>
<gene>
    <name evidence="1" type="ORF">TBK1r_50820</name>
</gene>
<organism evidence="1 2">
    <name type="scientific">Stieleria magnilauensis</name>
    <dbReference type="NCBI Taxonomy" id="2527963"/>
    <lineage>
        <taxon>Bacteria</taxon>
        <taxon>Pseudomonadati</taxon>
        <taxon>Planctomycetota</taxon>
        <taxon>Planctomycetia</taxon>
        <taxon>Pirellulales</taxon>
        <taxon>Pirellulaceae</taxon>
        <taxon>Stieleria</taxon>
    </lineage>
</organism>
<reference evidence="1 2" key="1">
    <citation type="submission" date="2019-02" db="EMBL/GenBank/DDBJ databases">
        <title>Deep-cultivation of Planctomycetes and their phenomic and genomic characterization uncovers novel biology.</title>
        <authorList>
            <person name="Wiegand S."/>
            <person name="Jogler M."/>
            <person name="Boedeker C."/>
            <person name="Pinto D."/>
            <person name="Vollmers J."/>
            <person name="Rivas-Marin E."/>
            <person name="Kohn T."/>
            <person name="Peeters S.H."/>
            <person name="Heuer A."/>
            <person name="Rast P."/>
            <person name="Oberbeckmann S."/>
            <person name="Bunk B."/>
            <person name="Jeske O."/>
            <person name="Meyerdierks A."/>
            <person name="Storesund J.E."/>
            <person name="Kallscheuer N."/>
            <person name="Luecker S."/>
            <person name="Lage O.M."/>
            <person name="Pohl T."/>
            <person name="Merkel B.J."/>
            <person name="Hornburger P."/>
            <person name="Mueller R.-W."/>
            <person name="Bruemmer F."/>
            <person name="Labrenz M."/>
            <person name="Spormann A.M."/>
            <person name="Op den Camp H."/>
            <person name="Overmann J."/>
            <person name="Amann R."/>
            <person name="Jetten M.S.M."/>
            <person name="Mascher T."/>
            <person name="Medema M.H."/>
            <person name="Devos D.P."/>
            <person name="Kaster A.-K."/>
            <person name="Ovreas L."/>
            <person name="Rohde M."/>
            <person name="Galperin M.Y."/>
            <person name="Jogler C."/>
        </authorList>
    </citation>
    <scope>NUCLEOTIDE SEQUENCE [LARGE SCALE GENOMIC DNA]</scope>
    <source>
        <strain evidence="1 2">TBK1r</strain>
    </source>
</reference>
<dbReference type="EMBL" id="CP036432">
    <property type="protein sequence ID" value="QDV86064.1"/>
    <property type="molecule type" value="Genomic_DNA"/>
</dbReference>
<dbReference type="RefSeq" id="WP_145216645.1">
    <property type="nucleotide sequence ID" value="NZ_CP036432.1"/>
</dbReference>
<evidence type="ECO:0000313" key="1">
    <source>
        <dbReference type="EMBL" id="QDV86064.1"/>
    </source>
</evidence>
<keyword evidence="2" id="KW-1185">Reference proteome</keyword>
<accession>A0ABX5Y1W9</accession>
<protein>
    <recommendedName>
        <fullName evidence="3">DinB superfamily protein</fullName>
    </recommendedName>
</protein>
<evidence type="ECO:0000313" key="2">
    <source>
        <dbReference type="Proteomes" id="UP000318081"/>
    </source>
</evidence>
<dbReference type="Proteomes" id="UP000318081">
    <property type="component" value="Chromosome"/>
</dbReference>